<organism evidence="2">
    <name type="scientific">Rhizophora mucronata</name>
    <name type="common">Asiatic mangrove</name>
    <dbReference type="NCBI Taxonomy" id="61149"/>
    <lineage>
        <taxon>Eukaryota</taxon>
        <taxon>Viridiplantae</taxon>
        <taxon>Streptophyta</taxon>
        <taxon>Embryophyta</taxon>
        <taxon>Tracheophyta</taxon>
        <taxon>Spermatophyta</taxon>
        <taxon>Magnoliopsida</taxon>
        <taxon>eudicotyledons</taxon>
        <taxon>Gunneridae</taxon>
        <taxon>Pentapetalae</taxon>
        <taxon>rosids</taxon>
        <taxon>fabids</taxon>
        <taxon>Malpighiales</taxon>
        <taxon>Rhizophoraceae</taxon>
        <taxon>Rhizophora</taxon>
    </lineage>
</organism>
<evidence type="ECO:0000256" key="1">
    <source>
        <dbReference type="SAM" id="Phobius"/>
    </source>
</evidence>
<keyword evidence="1" id="KW-0812">Transmembrane</keyword>
<feature type="transmembrane region" description="Helical" evidence="1">
    <location>
        <begin position="6"/>
        <end position="25"/>
    </location>
</feature>
<sequence>MPAITVAMWLYLISFRPVCEFWLWMMTPRA</sequence>
<name>A0A2P2IM87_RHIMU</name>
<evidence type="ECO:0000313" key="2">
    <source>
        <dbReference type="EMBL" id="MBW82350.1"/>
    </source>
</evidence>
<proteinExistence type="predicted"/>
<dbReference type="AlphaFoldDB" id="A0A2P2IM87"/>
<reference evidence="2" key="1">
    <citation type="submission" date="2018-02" db="EMBL/GenBank/DDBJ databases">
        <title>Rhizophora mucronata_Transcriptome.</title>
        <authorList>
            <person name="Meera S.P."/>
            <person name="Sreeshan A."/>
            <person name="Augustine A."/>
        </authorList>
    </citation>
    <scope>NUCLEOTIDE SEQUENCE</scope>
    <source>
        <tissue evidence="2">Leaf</tissue>
    </source>
</reference>
<accession>A0A2P2IM87</accession>
<keyword evidence="1" id="KW-0472">Membrane</keyword>
<keyword evidence="1" id="KW-1133">Transmembrane helix</keyword>
<dbReference type="EMBL" id="GGEC01001867">
    <property type="protein sequence ID" value="MBW82350.1"/>
    <property type="molecule type" value="Transcribed_RNA"/>
</dbReference>
<protein>
    <submittedName>
        <fullName evidence="2">Two-component response regulator ORR21 isoform X2</fullName>
    </submittedName>
</protein>